<evidence type="ECO:0000256" key="1">
    <source>
        <dbReference type="SAM" id="MobiDB-lite"/>
    </source>
</evidence>
<feature type="region of interest" description="Disordered" evidence="1">
    <location>
        <begin position="626"/>
        <end position="733"/>
    </location>
</feature>
<proteinExistence type="predicted"/>
<feature type="compositionally biased region" description="Low complexity" evidence="1">
    <location>
        <begin position="21"/>
        <end position="50"/>
    </location>
</feature>
<evidence type="ECO:0000313" key="3">
    <source>
        <dbReference type="Proteomes" id="UP000006906"/>
    </source>
</evidence>
<keyword evidence="3" id="KW-1185">Reference proteome</keyword>
<dbReference type="ExpressionAtlas" id="A0A2K3D9Q0">
    <property type="expression patterns" value="baseline and differential"/>
</dbReference>
<dbReference type="GeneID" id="5728137"/>
<dbReference type="AlphaFoldDB" id="A0A2K3D9Q0"/>
<feature type="region of interest" description="Disordered" evidence="1">
    <location>
        <begin position="579"/>
        <end position="599"/>
    </location>
</feature>
<reference evidence="2 3" key="1">
    <citation type="journal article" date="2007" name="Science">
        <title>The Chlamydomonas genome reveals the evolution of key animal and plant functions.</title>
        <authorList>
            <person name="Merchant S.S."/>
            <person name="Prochnik S.E."/>
            <person name="Vallon O."/>
            <person name="Harris E.H."/>
            <person name="Karpowicz S.J."/>
            <person name="Witman G.B."/>
            <person name="Terry A."/>
            <person name="Salamov A."/>
            <person name="Fritz-Laylin L.K."/>
            <person name="Marechal-Drouard L."/>
            <person name="Marshall W.F."/>
            <person name="Qu L.H."/>
            <person name="Nelson D.R."/>
            <person name="Sanderfoot A.A."/>
            <person name="Spalding M.H."/>
            <person name="Kapitonov V.V."/>
            <person name="Ren Q."/>
            <person name="Ferris P."/>
            <person name="Lindquist E."/>
            <person name="Shapiro H."/>
            <person name="Lucas S.M."/>
            <person name="Grimwood J."/>
            <person name="Schmutz J."/>
            <person name="Cardol P."/>
            <person name="Cerutti H."/>
            <person name="Chanfreau G."/>
            <person name="Chen C.L."/>
            <person name="Cognat V."/>
            <person name="Croft M.T."/>
            <person name="Dent R."/>
            <person name="Dutcher S."/>
            <person name="Fernandez E."/>
            <person name="Fukuzawa H."/>
            <person name="Gonzalez-Ballester D."/>
            <person name="Gonzalez-Halphen D."/>
            <person name="Hallmann A."/>
            <person name="Hanikenne M."/>
            <person name="Hippler M."/>
            <person name="Inwood W."/>
            <person name="Jabbari K."/>
            <person name="Kalanon M."/>
            <person name="Kuras R."/>
            <person name="Lefebvre P.A."/>
            <person name="Lemaire S.D."/>
            <person name="Lobanov A.V."/>
            <person name="Lohr M."/>
            <person name="Manuell A."/>
            <person name="Meier I."/>
            <person name="Mets L."/>
            <person name="Mittag M."/>
            <person name="Mittelmeier T."/>
            <person name="Moroney J.V."/>
            <person name="Moseley J."/>
            <person name="Napoli C."/>
            <person name="Nedelcu A.M."/>
            <person name="Niyogi K."/>
            <person name="Novoselov S.V."/>
            <person name="Paulsen I.T."/>
            <person name="Pazour G."/>
            <person name="Purton S."/>
            <person name="Ral J.P."/>
            <person name="Riano-Pachon D.M."/>
            <person name="Riekhof W."/>
            <person name="Rymarquis L."/>
            <person name="Schroda M."/>
            <person name="Stern D."/>
            <person name="Umen J."/>
            <person name="Willows R."/>
            <person name="Wilson N."/>
            <person name="Zimmer S.L."/>
            <person name="Allmer J."/>
            <person name="Balk J."/>
            <person name="Bisova K."/>
            <person name="Chen C.J."/>
            <person name="Elias M."/>
            <person name="Gendler K."/>
            <person name="Hauser C."/>
            <person name="Lamb M.R."/>
            <person name="Ledford H."/>
            <person name="Long J.C."/>
            <person name="Minagawa J."/>
            <person name="Page M.D."/>
            <person name="Pan J."/>
            <person name="Pootakham W."/>
            <person name="Roje S."/>
            <person name="Rose A."/>
            <person name="Stahlberg E."/>
            <person name="Terauchi A.M."/>
            <person name="Yang P."/>
            <person name="Ball S."/>
            <person name="Bowler C."/>
            <person name="Dieckmann C.L."/>
            <person name="Gladyshev V.N."/>
            <person name="Green P."/>
            <person name="Jorgensen R."/>
            <person name="Mayfield S."/>
            <person name="Mueller-Roeber B."/>
            <person name="Rajamani S."/>
            <person name="Sayre R.T."/>
            <person name="Brokstein P."/>
            <person name="Dubchak I."/>
            <person name="Goodstein D."/>
            <person name="Hornick L."/>
            <person name="Huang Y.W."/>
            <person name="Jhaveri J."/>
            <person name="Luo Y."/>
            <person name="Martinez D."/>
            <person name="Ngau W.C."/>
            <person name="Otillar B."/>
            <person name="Poliakov A."/>
            <person name="Porter A."/>
            <person name="Szajkowski L."/>
            <person name="Werner G."/>
            <person name="Zhou K."/>
            <person name="Grigoriev I.V."/>
            <person name="Rokhsar D.S."/>
            <person name="Grossman A.R."/>
        </authorList>
    </citation>
    <scope>NUCLEOTIDE SEQUENCE [LARGE SCALE GENOMIC DNA]</scope>
    <source>
        <strain evidence="3">CC-503</strain>
    </source>
</reference>
<feature type="compositionally biased region" description="Low complexity" evidence="1">
    <location>
        <begin position="313"/>
        <end position="338"/>
    </location>
</feature>
<feature type="compositionally biased region" description="Acidic residues" evidence="1">
    <location>
        <begin position="831"/>
        <end position="853"/>
    </location>
</feature>
<feature type="region of interest" description="Disordered" evidence="1">
    <location>
        <begin position="814"/>
        <end position="861"/>
    </location>
</feature>
<dbReference type="Gramene" id="PNW77249">
    <property type="protein sequence ID" value="PNW77249"/>
    <property type="gene ID" value="CHLRE_10g428600v5"/>
</dbReference>
<feature type="compositionally biased region" description="Low complexity" evidence="1">
    <location>
        <begin position="91"/>
        <end position="106"/>
    </location>
</feature>
<gene>
    <name evidence="2" type="ORF">CHLRE_10g428600v5</name>
</gene>
<dbReference type="Proteomes" id="UP000006906">
    <property type="component" value="Chromosome 10"/>
</dbReference>
<accession>A0A2K3D9Q0</accession>
<dbReference type="EMBL" id="CM008971">
    <property type="protein sequence ID" value="PNW77249.1"/>
    <property type="molecule type" value="Genomic_DNA"/>
</dbReference>
<evidence type="ECO:0000313" key="2">
    <source>
        <dbReference type="EMBL" id="PNW77249.1"/>
    </source>
</evidence>
<dbReference type="InParanoid" id="A0A2K3D9Q0"/>
<organism evidence="2 3">
    <name type="scientific">Chlamydomonas reinhardtii</name>
    <name type="common">Chlamydomonas smithii</name>
    <dbReference type="NCBI Taxonomy" id="3055"/>
    <lineage>
        <taxon>Eukaryota</taxon>
        <taxon>Viridiplantae</taxon>
        <taxon>Chlorophyta</taxon>
        <taxon>core chlorophytes</taxon>
        <taxon>Chlorophyceae</taxon>
        <taxon>CS clade</taxon>
        <taxon>Chlamydomonadales</taxon>
        <taxon>Chlamydomonadaceae</taxon>
        <taxon>Chlamydomonas</taxon>
    </lineage>
</organism>
<sequence>MQPFRMPLQNHTESRDPMAPGPGTRASYAAAASGAAPGGSSSSGVSSGSSRVAAAASGEQLLLALADSYELQVWRVPAVAAPGAGVGLQDRPQPQAGPQLAAPQPGRGQGSREPAPAPQAAAEGRESEAEGGALSQHQQHQRTLQPLVRAAAYPLPRHALIYSLAWIPAAAASTIGDGAAAAAACGAGAAAIAVADGGRGRGTGAGAAADGAGGSPQGEAHPVILAAGTHQGAIEWYAYEGGVTEGGNSSAGAAPVASTAASATGSAAVASASASAAGDSSSCRSDSLRLLKTTTCGSTQPLVDLHFLPPAAPSASQSPESLHSSAAGGRKSGRGAAATDGGAQFSAAAGLWGDAAAAGGSSSSSSMTVGRRGVLVGLQDASFALAGVGGVRNTIQLFDVGTMTHLASVVDPFESHEFVCCCPIAGAARAGSGGGLSVSVSAGIDPHVLVVGSVHGSFCTACYQYGLPSLCHHKARSATAALSTLDVRCGRRGLTQRFGLHHRSLYPRLATAREHYIFTSHAGTPLEVYDRRAMSSPLFSLAHLPRPTLGEAHAAARGGQAAAAAAAATSGATCSAAGAPAAWGGAGASSPRCGAGGTARPATCGAGGGGGGGGGAAAAARRQCGAARRRRRRGTAALGGGGEDSDTEDGEDAGLEDVEDVEDADGGEGPHEERDVAGHAPSRRGWSLGRPAGAAAGDQAGAGADGREDAHDEEEDKEMGPGAPLPAAGWVPGYAAAPHEHQGLWLEASEDVLLGRADNGAVFVWDLSTVLGWAAGPDRSGLWHYLSEYGSSGGGGGRNGEEVAAAVAEGVVREYGDGGTGPEGFGGCGEKEEEEDEQGNVQEEEQEEAEEEDAAGRQRRLQRHGMPACLGWVECSGTMPVASLSPGNPQALFTLGAEPSGREYLVASVIG</sequence>
<dbReference type="OrthoDB" id="547428at2759"/>
<dbReference type="RefSeq" id="XP_001702709.2">
    <property type="nucleotide sequence ID" value="XM_001702657.2"/>
</dbReference>
<feature type="region of interest" description="Disordered" evidence="1">
    <location>
        <begin position="85"/>
        <end position="142"/>
    </location>
</feature>
<feature type="region of interest" description="Disordered" evidence="1">
    <location>
        <begin position="1"/>
        <end position="50"/>
    </location>
</feature>
<feature type="compositionally biased region" description="Gly residues" evidence="1">
    <location>
        <begin position="817"/>
        <end position="828"/>
    </location>
</feature>
<feature type="compositionally biased region" description="Basic and acidic residues" evidence="1">
    <location>
        <begin position="668"/>
        <end position="677"/>
    </location>
</feature>
<dbReference type="KEGG" id="cre:CHLRE_10g428600v5"/>
<feature type="compositionally biased region" description="Low complexity" evidence="1">
    <location>
        <begin position="692"/>
        <end position="702"/>
    </location>
</feature>
<name>A0A2K3D9Q0_CHLRE</name>
<protein>
    <submittedName>
        <fullName evidence="2">Uncharacterized protein</fullName>
    </submittedName>
</protein>
<feature type="compositionally biased region" description="Acidic residues" evidence="1">
    <location>
        <begin position="643"/>
        <end position="666"/>
    </location>
</feature>
<feature type="region of interest" description="Disordered" evidence="1">
    <location>
        <begin position="307"/>
        <end position="339"/>
    </location>
</feature>
<dbReference type="PaxDb" id="3055-EDP06488"/>